<sequence>MSVYRNFNQEQLDTQYNVRGGIPGFERIFERWAAGGAAFRRTHSVRENLAYGTDAKQTLDFFPAASRGRPVLVFIHGGYWQSLDKSDFSHVAAPYLKHDINVAVVNYRLAPDVGMADIVRDNRDAVAWLHRNADELGLDAHRIYVSGHSAGGHLTAILAGTEWELHGLPADVVKGACAISGLYDLEPIRLCYLNKVVGLKEADVAAYSPMSHLPKTAMPMILTVGGDESHEYHRLQGEYKTVLEQNGFAVQVVVQNGGHHFDAVDLLGEENGPLARAVLALIARDD</sequence>
<dbReference type="OrthoDB" id="9771666at2"/>
<protein>
    <submittedName>
        <fullName evidence="3">Alpha/beta hydrolase</fullName>
    </submittedName>
</protein>
<organism evidence="3 4">
    <name type="scientific">Cupriavidus pauculus</name>
    <dbReference type="NCBI Taxonomy" id="82633"/>
    <lineage>
        <taxon>Bacteria</taxon>
        <taxon>Pseudomonadati</taxon>
        <taxon>Pseudomonadota</taxon>
        <taxon>Betaproteobacteria</taxon>
        <taxon>Burkholderiales</taxon>
        <taxon>Burkholderiaceae</taxon>
        <taxon>Cupriavidus</taxon>
    </lineage>
</organism>
<dbReference type="AlphaFoldDB" id="A0A5P2HC67"/>
<dbReference type="PANTHER" id="PTHR48081">
    <property type="entry name" value="AB HYDROLASE SUPERFAMILY PROTEIN C4A8.06C"/>
    <property type="match status" value="1"/>
</dbReference>
<dbReference type="InterPro" id="IPR049492">
    <property type="entry name" value="BD-FAE-like_dom"/>
</dbReference>
<evidence type="ECO:0000313" key="3">
    <source>
        <dbReference type="EMBL" id="QET05063.1"/>
    </source>
</evidence>
<evidence type="ECO:0000313" key="4">
    <source>
        <dbReference type="Proteomes" id="UP000322822"/>
    </source>
</evidence>
<dbReference type="Proteomes" id="UP000322822">
    <property type="component" value="Chromosome 2"/>
</dbReference>
<dbReference type="Pfam" id="PF20434">
    <property type="entry name" value="BD-FAE"/>
    <property type="match status" value="1"/>
</dbReference>
<dbReference type="SUPFAM" id="SSF53474">
    <property type="entry name" value="alpha/beta-Hydrolases"/>
    <property type="match status" value="1"/>
</dbReference>
<dbReference type="GO" id="GO:0016787">
    <property type="term" value="F:hydrolase activity"/>
    <property type="evidence" value="ECO:0007669"/>
    <property type="project" value="UniProtKB-KW"/>
</dbReference>
<evidence type="ECO:0000256" key="1">
    <source>
        <dbReference type="ARBA" id="ARBA00022801"/>
    </source>
</evidence>
<accession>A0A5P2HC67</accession>
<proteinExistence type="predicted"/>
<name>A0A5P2HC67_9BURK</name>
<dbReference type="InterPro" id="IPR029058">
    <property type="entry name" value="AB_hydrolase_fold"/>
</dbReference>
<dbReference type="EMBL" id="CP044067">
    <property type="protein sequence ID" value="QET05063.1"/>
    <property type="molecule type" value="Genomic_DNA"/>
</dbReference>
<keyword evidence="1 3" id="KW-0378">Hydrolase</keyword>
<dbReference type="InterPro" id="IPR050300">
    <property type="entry name" value="GDXG_lipolytic_enzyme"/>
</dbReference>
<feature type="domain" description="BD-FAE-like" evidence="2">
    <location>
        <begin position="66"/>
        <end position="163"/>
    </location>
</feature>
<dbReference type="PANTHER" id="PTHR48081:SF33">
    <property type="entry name" value="KYNURENINE FORMAMIDASE"/>
    <property type="match status" value="1"/>
</dbReference>
<reference evidence="3 4" key="1">
    <citation type="submission" date="2019-09" db="EMBL/GenBank/DDBJ databases">
        <title>FDA dAtabase for Regulatory Grade micrObial Sequences (FDA-ARGOS): Supporting development and validation of Infectious Disease Dx tests.</title>
        <authorList>
            <person name="Sciortino C."/>
            <person name="Tallon L."/>
            <person name="Sadzewicz L."/>
            <person name="Vavikolanu K."/>
            <person name="Mehta A."/>
            <person name="Aluvathingal J."/>
            <person name="Nadendla S."/>
            <person name="Nandy P."/>
            <person name="Geyer C."/>
            <person name="Yan Y."/>
            <person name="Sichtig H."/>
        </authorList>
    </citation>
    <scope>NUCLEOTIDE SEQUENCE [LARGE SCALE GENOMIC DNA]</scope>
    <source>
        <strain evidence="3 4">FDAARGOS_664</strain>
    </source>
</reference>
<dbReference type="RefSeq" id="WP_150375122.1">
    <property type="nucleotide sequence ID" value="NZ_CP044067.1"/>
</dbReference>
<gene>
    <name evidence="3" type="ORF">FOB72_23700</name>
</gene>
<dbReference type="Gene3D" id="3.40.50.1820">
    <property type="entry name" value="alpha/beta hydrolase"/>
    <property type="match status" value="1"/>
</dbReference>
<evidence type="ECO:0000259" key="2">
    <source>
        <dbReference type="Pfam" id="PF20434"/>
    </source>
</evidence>